<dbReference type="Gene3D" id="3.40.50.300">
    <property type="entry name" value="P-loop containing nucleotide triphosphate hydrolases"/>
    <property type="match status" value="1"/>
</dbReference>
<dbReference type="RefSeq" id="WP_186407845.1">
    <property type="nucleotide sequence ID" value="NZ_FLQX01000126.1"/>
</dbReference>
<keyword evidence="6" id="KW-1185">Reference proteome</keyword>
<dbReference type="PANTHER" id="PTHR30050">
    <property type="entry name" value="CHROMOSOMAL REPLICATION INITIATOR PROTEIN DNAA"/>
    <property type="match status" value="1"/>
</dbReference>
<dbReference type="InterPro" id="IPR047661">
    <property type="entry name" value="IstB"/>
</dbReference>
<evidence type="ECO:0000256" key="3">
    <source>
        <dbReference type="ARBA" id="ARBA00022840"/>
    </source>
</evidence>
<dbReference type="InterPro" id="IPR028350">
    <property type="entry name" value="DNAC/IstB-like"/>
</dbReference>
<dbReference type="InterPro" id="IPR027417">
    <property type="entry name" value="P-loop_NTPase"/>
</dbReference>
<keyword evidence="3" id="KW-0067">ATP-binding</keyword>
<dbReference type="InterPro" id="IPR003593">
    <property type="entry name" value="AAA+_ATPase"/>
</dbReference>
<dbReference type="Proteomes" id="UP000199169">
    <property type="component" value="Unassembled WGS sequence"/>
</dbReference>
<comment type="similarity">
    <text evidence="1">Belongs to the IS21/IS1162 putative ATP-binding protein family.</text>
</comment>
<dbReference type="CDD" id="cd00009">
    <property type="entry name" value="AAA"/>
    <property type="match status" value="1"/>
</dbReference>
<evidence type="ECO:0000256" key="1">
    <source>
        <dbReference type="ARBA" id="ARBA00008059"/>
    </source>
</evidence>
<dbReference type="AlphaFoldDB" id="A0A1A8XSN0"/>
<dbReference type="SMART" id="SM00382">
    <property type="entry name" value="AAA"/>
    <property type="match status" value="1"/>
</dbReference>
<proteinExistence type="inferred from homology"/>
<evidence type="ECO:0000313" key="6">
    <source>
        <dbReference type="Proteomes" id="UP000199169"/>
    </source>
</evidence>
<dbReference type="NCBIfam" id="NF038214">
    <property type="entry name" value="IS21_help_AAA"/>
    <property type="match status" value="1"/>
</dbReference>
<evidence type="ECO:0000313" key="5">
    <source>
        <dbReference type="EMBL" id="SBT07721.1"/>
    </source>
</evidence>
<dbReference type="GO" id="GO:0005524">
    <property type="term" value="F:ATP binding"/>
    <property type="evidence" value="ECO:0007669"/>
    <property type="project" value="UniProtKB-KW"/>
</dbReference>
<dbReference type="GO" id="GO:0006260">
    <property type="term" value="P:DNA replication"/>
    <property type="evidence" value="ECO:0007669"/>
    <property type="project" value="TreeGrafter"/>
</dbReference>
<dbReference type="PIRSF" id="PIRSF003073">
    <property type="entry name" value="DNAC_TnpB_IstB"/>
    <property type="match status" value="1"/>
</dbReference>
<protein>
    <recommendedName>
        <fullName evidence="4">AAA+ ATPase domain-containing protein</fullName>
    </recommendedName>
</protein>
<dbReference type="InterPro" id="IPR002611">
    <property type="entry name" value="IstB_ATP-bd"/>
</dbReference>
<evidence type="ECO:0000256" key="2">
    <source>
        <dbReference type="ARBA" id="ARBA00022741"/>
    </source>
</evidence>
<feature type="domain" description="AAA+ ATPase" evidence="4">
    <location>
        <begin position="99"/>
        <end position="231"/>
    </location>
</feature>
<dbReference type="EMBL" id="FLQX01000126">
    <property type="protein sequence ID" value="SBT07721.1"/>
    <property type="molecule type" value="Genomic_DNA"/>
</dbReference>
<dbReference type="SUPFAM" id="SSF52540">
    <property type="entry name" value="P-loop containing nucleoside triphosphate hydrolases"/>
    <property type="match status" value="1"/>
</dbReference>
<reference evidence="5 6" key="1">
    <citation type="submission" date="2016-06" db="EMBL/GenBank/DDBJ databases">
        <authorList>
            <person name="Kjaerup R.B."/>
            <person name="Dalgaard T.S."/>
            <person name="Juul-Madsen H.R."/>
        </authorList>
    </citation>
    <scope>NUCLEOTIDE SEQUENCE [LARGE SCALE GENOMIC DNA]</scope>
    <source>
        <strain evidence="5">3</strain>
    </source>
</reference>
<organism evidence="5 6">
    <name type="scientific">Candidatus Accumulibacter aalborgensis</name>
    <dbReference type="NCBI Taxonomy" id="1860102"/>
    <lineage>
        <taxon>Bacteria</taxon>
        <taxon>Pseudomonadati</taxon>
        <taxon>Pseudomonadota</taxon>
        <taxon>Betaproteobacteria</taxon>
        <taxon>Candidatus Accumulibacter</taxon>
    </lineage>
</organism>
<name>A0A1A8XSN0_9PROT</name>
<gene>
    <name evidence="5" type="ORF">ACCAA_490004</name>
</gene>
<accession>A0A1A8XSN0</accession>
<dbReference type="Pfam" id="PF01695">
    <property type="entry name" value="IstB_IS21"/>
    <property type="match status" value="1"/>
</dbReference>
<dbReference type="PANTHER" id="PTHR30050:SF4">
    <property type="entry name" value="ATP-BINDING PROTEIN RV3427C IN INSERTION SEQUENCE-RELATED"/>
    <property type="match status" value="1"/>
</dbReference>
<keyword evidence="2" id="KW-0547">Nucleotide-binding</keyword>
<evidence type="ECO:0000259" key="4">
    <source>
        <dbReference type="SMART" id="SM00382"/>
    </source>
</evidence>
<sequence length="253" mass="28282">MLMQQTLLTLKSLRLPGMAAAFEEQQRHAQVAALAFDERFAMLVDREHAYRENRRIARLLREARLKSSQACIEDIRYGTGRNLDRALVAQLASCQWIRAHQNLLLTGATGCGKTWLACALGNAACRQGLSVLYWRLPRLLEELRIARGDGSFGKRLATLAKIDLLILDDWAVAPLSQAERNDLLEILDDRVSTRSTVMSSQLAPLHWHAFLNDPTLADAILDRILHAAHRLALSGESQRKLDGETPLLSSVTL</sequence>
<dbReference type="STRING" id="1860102.ACCAA_490004"/>